<feature type="transmembrane region" description="Helical" evidence="1">
    <location>
        <begin position="85"/>
        <end position="107"/>
    </location>
</feature>
<keyword evidence="1" id="KW-1133">Transmembrane helix</keyword>
<proteinExistence type="predicted"/>
<organism evidence="2 3">
    <name type="scientific">Penicillium atrosanguineum</name>
    <dbReference type="NCBI Taxonomy" id="1132637"/>
    <lineage>
        <taxon>Eukaryota</taxon>
        <taxon>Fungi</taxon>
        <taxon>Dikarya</taxon>
        <taxon>Ascomycota</taxon>
        <taxon>Pezizomycotina</taxon>
        <taxon>Eurotiomycetes</taxon>
        <taxon>Eurotiomycetidae</taxon>
        <taxon>Eurotiales</taxon>
        <taxon>Aspergillaceae</taxon>
        <taxon>Penicillium</taxon>
    </lineage>
</organism>
<reference evidence="2" key="2">
    <citation type="journal article" date="2023" name="IMA Fungus">
        <title>Comparative genomic study of the Penicillium genus elucidates a diverse pangenome and 15 lateral gene transfer events.</title>
        <authorList>
            <person name="Petersen C."/>
            <person name="Sorensen T."/>
            <person name="Nielsen M.R."/>
            <person name="Sondergaard T.E."/>
            <person name="Sorensen J.L."/>
            <person name="Fitzpatrick D.A."/>
            <person name="Frisvad J.C."/>
            <person name="Nielsen K.L."/>
        </authorList>
    </citation>
    <scope>NUCLEOTIDE SEQUENCE</scope>
    <source>
        <strain evidence="2">IBT 21472</strain>
    </source>
</reference>
<keyword evidence="3" id="KW-1185">Reference proteome</keyword>
<evidence type="ECO:0000313" key="3">
    <source>
        <dbReference type="Proteomes" id="UP001147746"/>
    </source>
</evidence>
<keyword evidence="1" id="KW-0472">Membrane</keyword>
<dbReference type="EMBL" id="JAPZBO010000004">
    <property type="protein sequence ID" value="KAJ5318362.1"/>
    <property type="molecule type" value="Genomic_DNA"/>
</dbReference>
<comment type="caution">
    <text evidence="2">The sequence shown here is derived from an EMBL/GenBank/DDBJ whole genome shotgun (WGS) entry which is preliminary data.</text>
</comment>
<feature type="transmembrane region" description="Helical" evidence="1">
    <location>
        <begin position="127"/>
        <end position="152"/>
    </location>
</feature>
<feature type="transmembrane region" description="Helical" evidence="1">
    <location>
        <begin position="20"/>
        <end position="42"/>
    </location>
</feature>
<dbReference type="Pfam" id="PF11309">
    <property type="entry name" value="DUF3112"/>
    <property type="match status" value="1"/>
</dbReference>
<dbReference type="PANTHER" id="PTHR35184:SF1">
    <property type="entry name" value="INTEGRAL MEMBRANE PROTEIN"/>
    <property type="match status" value="1"/>
</dbReference>
<feature type="transmembrane region" description="Helical" evidence="1">
    <location>
        <begin position="246"/>
        <end position="265"/>
    </location>
</feature>
<feature type="transmembrane region" description="Helical" evidence="1">
    <location>
        <begin position="54"/>
        <end position="79"/>
    </location>
</feature>
<dbReference type="AlphaFoldDB" id="A0A9W9PYN9"/>
<reference evidence="2" key="1">
    <citation type="submission" date="2022-12" db="EMBL/GenBank/DDBJ databases">
        <authorList>
            <person name="Petersen C."/>
        </authorList>
    </citation>
    <scope>NUCLEOTIDE SEQUENCE</scope>
    <source>
        <strain evidence="2">IBT 21472</strain>
    </source>
</reference>
<feature type="transmembrane region" description="Helical" evidence="1">
    <location>
        <begin position="205"/>
        <end position="226"/>
    </location>
</feature>
<accession>A0A9W9PYN9</accession>
<dbReference type="PANTHER" id="PTHR35184">
    <property type="entry name" value="YALI0C10208P"/>
    <property type="match status" value="1"/>
</dbReference>
<protein>
    <submittedName>
        <fullName evidence="2">Uncharacterized protein</fullName>
    </submittedName>
</protein>
<gene>
    <name evidence="2" type="ORF">N7476_004782</name>
</gene>
<dbReference type="Proteomes" id="UP001147746">
    <property type="component" value="Unassembled WGS sequence"/>
</dbReference>
<name>A0A9W9PYN9_9EURO</name>
<evidence type="ECO:0000256" key="1">
    <source>
        <dbReference type="SAM" id="Phobius"/>
    </source>
</evidence>
<dbReference type="InterPro" id="IPR021460">
    <property type="entry name" value="DUF3112"/>
</dbReference>
<sequence length="326" mass="36473">MGGPYAPKTAALGGRPTKDLDVPICAVFLFLFASAGAAHMTIYQRNRKRGHKFIPSAMTFGFCMSRIAANAIRIVWAYYPANISVAIAAQIFVAAGVLLLFVLNLAYTQRILRAAFPAFGWSRPLSYAFKALYVVVVITIIMMITVVIQSMYTLNNNTHRIDRDIQLYGLTYFAIVSFLPIPIVLIILILTRFRSIEHPGTGSWLTRAFIILLAGCLLCLGASFRAGTTWMNPRPVTDPAWYQSKACFYVFNFAIDWTVVMIFLVSRKDKRMWVPNGSSRVRHYRIGNFNESKKNEAEGDCTLLLVDPNSWKGGSAGLRSILIPHQ</sequence>
<evidence type="ECO:0000313" key="2">
    <source>
        <dbReference type="EMBL" id="KAJ5318362.1"/>
    </source>
</evidence>
<feature type="transmembrane region" description="Helical" evidence="1">
    <location>
        <begin position="172"/>
        <end position="193"/>
    </location>
</feature>
<keyword evidence="1" id="KW-0812">Transmembrane</keyword>